<dbReference type="OrthoDB" id="10252740at2759"/>
<dbReference type="GO" id="GO:0003676">
    <property type="term" value="F:nucleic acid binding"/>
    <property type="evidence" value="ECO:0007669"/>
    <property type="project" value="InterPro"/>
</dbReference>
<dbReference type="InterPro" id="IPR036397">
    <property type="entry name" value="RNaseH_sf"/>
</dbReference>
<feature type="domain" description="Piwi" evidence="1">
    <location>
        <begin position="1"/>
        <end position="262"/>
    </location>
</feature>
<protein>
    <recommendedName>
        <fullName evidence="1">Piwi domain-containing protein</fullName>
    </recommendedName>
</protein>
<dbReference type="Pfam" id="PF02171">
    <property type="entry name" value="Piwi"/>
    <property type="match status" value="1"/>
</dbReference>
<reference evidence="2 3" key="1">
    <citation type="journal article" date="2012" name="PLoS Pathog.">
        <title>Diverse lifestyles and strategies of plant pathogenesis encoded in the genomes of eighteen Dothideomycetes fungi.</title>
        <authorList>
            <person name="Ohm R.A."/>
            <person name="Feau N."/>
            <person name="Henrissat B."/>
            <person name="Schoch C.L."/>
            <person name="Horwitz B.A."/>
            <person name="Barry K.W."/>
            <person name="Condon B.J."/>
            <person name="Copeland A.C."/>
            <person name="Dhillon B."/>
            <person name="Glaser F."/>
            <person name="Hesse C.N."/>
            <person name="Kosti I."/>
            <person name="LaButti K."/>
            <person name="Lindquist E.A."/>
            <person name="Lucas S."/>
            <person name="Salamov A.A."/>
            <person name="Bradshaw R.E."/>
            <person name="Ciuffetti L."/>
            <person name="Hamelin R.C."/>
            <person name="Kema G.H.J."/>
            <person name="Lawrence C."/>
            <person name="Scott J.A."/>
            <person name="Spatafora J.W."/>
            <person name="Turgeon B.G."/>
            <person name="de Wit P.J.G.M."/>
            <person name="Zhong S."/>
            <person name="Goodwin S.B."/>
            <person name="Grigoriev I.V."/>
        </authorList>
    </citation>
    <scope>NUCLEOTIDE SEQUENCE [LARGE SCALE GENOMIC DNA]</scope>
    <source>
        <strain evidence="2 3">CIRAD86</strain>
    </source>
</reference>
<organism evidence="2 3">
    <name type="scientific">Pseudocercospora fijiensis (strain CIRAD86)</name>
    <name type="common">Black leaf streak disease fungus</name>
    <name type="synonym">Mycosphaerella fijiensis</name>
    <dbReference type="NCBI Taxonomy" id="383855"/>
    <lineage>
        <taxon>Eukaryota</taxon>
        <taxon>Fungi</taxon>
        <taxon>Dikarya</taxon>
        <taxon>Ascomycota</taxon>
        <taxon>Pezizomycotina</taxon>
        <taxon>Dothideomycetes</taxon>
        <taxon>Dothideomycetidae</taxon>
        <taxon>Mycosphaerellales</taxon>
        <taxon>Mycosphaerellaceae</taxon>
        <taxon>Pseudocercospora</taxon>
    </lineage>
</organism>
<dbReference type="PROSITE" id="PS50822">
    <property type="entry name" value="PIWI"/>
    <property type="match status" value="1"/>
</dbReference>
<dbReference type="EMBL" id="KB446560">
    <property type="protein sequence ID" value="EME81336.1"/>
    <property type="molecule type" value="Genomic_DNA"/>
</dbReference>
<proteinExistence type="predicted"/>
<dbReference type="AlphaFoldDB" id="M3A9M6"/>
<sequence>MKLNVRLGHSNHLVKGLTGQLPNGQSESVMTLGADVVHPGGRSHTGTPSIAAVVASFDSDMITYRGSARYQPGREEIILGMKDMALEHIEAYKGKNSGKLPTNILYYRDGVDEGKFRRLIDEEMEDIRRAWNDASKNTDQANSEVKITMVVVTKRHNTRIYPMEKTPKIHNGNCMPGTIVDSGITMPYHFDFYLLSQNSIQGTGRPAHYIVLRNEMGFSAEQIHNFTNMLCYTYARSTTAVSYAPPAYYADHLCERVKQYLRHLYDGE</sequence>
<keyword evidence="3" id="KW-1185">Reference proteome</keyword>
<dbReference type="GeneID" id="19331563"/>
<dbReference type="KEGG" id="pfj:MYCFIDRAFT_15182"/>
<dbReference type="VEuPathDB" id="FungiDB:MYCFIDRAFT_15182"/>
<dbReference type="Gene3D" id="3.30.420.10">
    <property type="entry name" value="Ribonuclease H-like superfamily/Ribonuclease H"/>
    <property type="match status" value="1"/>
</dbReference>
<dbReference type="SUPFAM" id="SSF53098">
    <property type="entry name" value="Ribonuclease H-like"/>
    <property type="match status" value="1"/>
</dbReference>
<evidence type="ECO:0000259" key="1">
    <source>
        <dbReference type="PROSITE" id="PS50822"/>
    </source>
</evidence>
<dbReference type="InterPro" id="IPR012337">
    <property type="entry name" value="RNaseH-like_sf"/>
</dbReference>
<gene>
    <name evidence="2" type="ORF">MYCFIDRAFT_15182</name>
</gene>
<dbReference type="eggNOG" id="KOG1041">
    <property type="taxonomic scope" value="Eukaryota"/>
</dbReference>
<accession>M3A9M6</accession>
<feature type="non-terminal residue" evidence="2">
    <location>
        <position position="268"/>
    </location>
</feature>
<dbReference type="STRING" id="383855.M3A9M6"/>
<dbReference type="PANTHER" id="PTHR22891">
    <property type="entry name" value="EUKARYOTIC TRANSLATION INITIATION FACTOR 2C"/>
    <property type="match status" value="1"/>
</dbReference>
<evidence type="ECO:0000313" key="2">
    <source>
        <dbReference type="EMBL" id="EME81336.1"/>
    </source>
</evidence>
<dbReference type="HOGENOM" id="CLU_004544_6_0_1"/>
<name>M3A9M6_PSEFD</name>
<evidence type="ECO:0000313" key="3">
    <source>
        <dbReference type="Proteomes" id="UP000016932"/>
    </source>
</evidence>
<dbReference type="RefSeq" id="XP_007927884.1">
    <property type="nucleotide sequence ID" value="XM_007929693.1"/>
</dbReference>
<dbReference type="SMART" id="SM00950">
    <property type="entry name" value="Piwi"/>
    <property type="match status" value="1"/>
</dbReference>
<dbReference type="Proteomes" id="UP000016932">
    <property type="component" value="Unassembled WGS sequence"/>
</dbReference>
<dbReference type="InterPro" id="IPR003165">
    <property type="entry name" value="Piwi"/>
</dbReference>